<dbReference type="Proteomes" id="UP001467690">
    <property type="component" value="Unassembled WGS sequence"/>
</dbReference>
<organism evidence="1 2">
    <name type="scientific">Catenovulum sediminis</name>
    <dbReference type="NCBI Taxonomy" id="1740262"/>
    <lineage>
        <taxon>Bacteria</taxon>
        <taxon>Pseudomonadati</taxon>
        <taxon>Pseudomonadota</taxon>
        <taxon>Gammaproteobacteria</taxon>
        <taxon>Alteromonadales</taxon>
        <taxon>Alteromonadaceae</taxon>
        <taxon>Catenovulum</taxon>
    </lineage>
</organism>
<dbReference type="InterPro" id="IPR009387">
    <property type="entry name" value="HigB-2"/>
</dbReference>
<dbReference type="EMBL" id="JBELOE010000302">
    <property type="protein sequence ID" value="MER2494421.1"/>
    <property type="molecule type" value="Genomic_DNA"/>
</dbReference>
<dbReference type="Pfam" id="PF06296">
    <property type="entry name" value="RelE"/>
    <property type="match status" value="1"/>
</dbReference>
<keyword evidence="2" id="KW-1185">Reference proteome</keyword>
<dbReference type="RefSeq" id="WP_350403469.1">
    <property type="nucleotide sequence ID" value="NZ_JBELOE010000302.1"/>
</dbReference>
<evidence type="ECO:0000313" key="2">
    <source>
        <dbReference type="Proteomes" id="UP001467690"/>
    </source>
</evidence>
<evidence type="ECO:0000313" key="1">
    <source>
        <dbReference type="EMBL" id="MER2494421.1"/>
    </source>
</evidence>
<protein>
    <submittedName>
        <fullName evidence="1">Type II toxin-antitoxin system RelE/ParE family toxin</fullName>
    </submittedName>
</protein>
<proteinExistence type="predicted"/>
<dbReference type="Gene3D" id="3.30.2310.20">
    <property type="entry name" value="RelE-like"/>
    <property type="match status" value="1"/>
</dbReference>
<dbReference type="PIRSF" id="PIRSF039032">
    <property type="entry name" value="HigB-2"/>
    <property type="match status" value="1"/>
</dbReference>
<gene>
    <name evidence="1" type="ORF">ABS311_21325</name>
</gene>
<accession>A0ABV1RN98</accession>
<comment type="caution">
    <text evidence="1">The sequence shown here is derived from an EMBL/GenBank/DDBJ whole genome shotgun (WGS) entry which is preliminary data.</text>
</comment>
<dbReference type="InterPro" id="IPR035093">
    <property type="entry name" value="RelE/ParE_toxin_dom_sf"/>
</dbReference>
<name>A0ABV1RN98_9ALTE</name>
<sequence length="111" mass="12566">MSTKVEFAPEFKRNVRQLAKKYRSIQKDLTPLFTTLAEGETPGDQIAGVGASLYKVRVKNNDSNRGKSGGYRVIYYIKTTERITLLTVYSKSEQADASIKDLRALVEKYQL</sequence>
<reference evidence="1 2" key="1">
    <citation type="submission" date="2024-06" db="EMBL/GenBank/DDBJ databases">
        <authorList>
            <person name="Chen R.Y."/>
        </authorList>
    </citation>
    <scope>NUCLEOTIDE SEQUENCE [LARGE SCALE GENOMIC DNA]</scope>
    <source>
        <strain evidence="1 2">D2</strain>
    </source>
</reference>